<accession>A0A9P1FRY2</accession>
<feature type="compositionally biased region" description="Basic residues" evidence="1">
    <location>
        <begin position="126"/>
        <end position="140"/>
    </location>
</feature>
<evidence type="ECO:0000313" key="3">
    <source>
        <dbReference type="EMBL" id="CAL1139538.1"/>
    </source>
</evidence>
<name>A0A9P1FRY2_9DINO</name>
<evidence type="ECO:0000313" key="2">
    <source>
        <dbReference type="EMBL" id="CAI3986163.1"/>
    </source>
</evidence>
<sequence>PLVAEGRQLCVIAYGNALREAPDEDVAEEEDARKDTKAVASETKWNSLPGELKLALRRVHVNLGHETTARMLGAMRLSRASVVAIRVNVEIGLDLLHEKDANGHSWSWPNVLCQVQTVQNTSSKTSVKRWRQKDATKRRHGNLDKLKETE</sequence>
<proteinExistence type="predicted"/>
<feature type="non-terminal residue" evidence="2">
    <location>
        <position position="150"/>
    </location>
</feature>
<protein>
    <submittedName>
        <fullName evidence="2">Uncharacterized protein</fullName>
    </submittedName>
</protein>
<organism evidence="2">
    <name type="scientific">Cladocopium goreaui</name>
    <dbReference type="NCBI Taxonomy" id="2562237"/>
    <lineage>
        <taxon>Eukaryota</taxon>
        <taxon>Sar</taxon>
        <taxon>Alveolata</taxon>
        <taxon>Dinophyceae</taxon>
        <taxon>Suessiales</taxon>
        <taxon>Symbiodiniaceae</taxon>
        <taxon>Cladocopium</taxon>
    </lineage>
</organism>
<reference evidence="2" key="1">
    <citation type="submission" date="2022-10" db="EMBL/GenBank/DDBJ databases">
        <authorList>
            <person name="Chen Y."/>
            <person name="Dougan E. K."/>
            <person name="Chan C."/>
            <person name="Rhodes N."/>
            <person name="Thang M."/>
        </authorList>
    </citation>
    <scope>NUCLEOTIDE SEQUENCE</scope>
</reference>
<evidence type="ECO:0000256" key="1">
    <source>
        <dbReference type="SAM" id="MobiDB-lite"/>
    </source>
</evidence>
<feature type="non-terminal residue" evidence="2">
    <location>
        <position position="1"/>
    </location>
</feature>
<feature type="region of interest" description="Disordered" evidence="1">
    <location>
        <begin position="123"/>
        <end position="150"/>
    </location>
</feature>
<dbReference type="AlphaFoldDB" id="A0A9P1FRY2"/>
<comment type="caution">
    <text evidence="2">The sequence shown here is derived from an EMBL/GenBank/DDBJ whole genome shotgun (WGS) entry which is preliminary data.</text>
</comment>
<gene>
    <name evidence="2" type="ORF">C1SCF055_LOCUS13535</name>
</gene>
<dbReference type="EMBL" id="CAMXCT010001054">
    <property type="protein sequence ID" value="CAI3986163.1"/>
    <property type="molecule type" value="Genomic_DNA"/>
</dbReference>
<feature type="compositionally biased region" description="Basic and acidic residues" evidence="1">
    <location>
        <begin position="141"/>
        <end position="150"/>
    </location>
</feature>
<dbReference type="EMBL" id="CAMXCT020001054">
    <property type="protein sequence ID" value="CAL1139538.1"/>
    <property type="molecule type" value="Genomic_DNA"/>
</dbReference>
<reference evidence="3" key="2">
    <citation type="submission" date="2024-04" db="EMBL/GenBank/DDBJ databases">
        <authorList>
            <person name="Chen Y."/>
            <person name="Shah S."/>
            <person name="Dougan E. K."/>
            <person name="Thang M."/>
            <person name="Chan C."/>
        </authorList>
    </citation>
    <scope>NUCLEOTIDE SEQUENCE [LARGE SCALE GENOMIC DNA]</scope>
</reference>